<dbReference type="InterPro" id="IPR050194">
    <property type="entry name" value="Glycosyltransferase_grp1"/>
</dbReference>
<dbReference type="SUPFAM" id="SSF53756">
    <property type="entry name" value="UDP-Glycosyltransferase/glycogen phosphorylase"/>
    <property type="match status" value="1"/>
</dbReference>
<evidence type="ECO:0000313" key="6">
    <source>
        <dbReference type="Proteomes" id="UP000662814"/>
    </source>
</evidence>
<dbReference type="InterPro" id="IPR001296">
    <property type="entry name" value="Glyco_trans_1"/>
</dbReference>
<evidence type="ECO:0000313" key="5">
    <source>
        <dbReference type="EMBL" id="QPZ37478.1"/>
    </source>
</evidence>
<evidence type="ECO:0000259" key="3">
    <source>
        <dbReference type="Pfam" id="PF00534"/>
    </source>
</evidence>
<feature type="domain" description="Glycosyltransferase subfamily 4-like N-terminal" evidence="4">
    <location>
        <begin position="14"/>
        <end position="197"/>
    </location>
</feature>
<dbReference type="InterPro" id="IPR028098">
    <property type="entry name" value="Glyco_trans_4-like_N"/>
</dbReference>
<organism evidence="5 6">
    <name type="scientific">Paramicrobacterium chengjingii</name>
    <dbReference type="NCBI Taxonomy" id="2769067"/>
    <lineage>
        <taxon>Bacteria</taxon>
        <taxon>Bacillati</taxon>
        <taxon>Actinomycetota</taxon>
        <taxon>Actinomycetes</taxon>
        <taxon>Micrococcales</taxon>
        <taxon>Microbacteriaceae</taxon>
        <taxon>Paramicrobacterium</taxon>
    </lineage>
</organism>
<dbReference type="EMBL" id="CP061169">
    <property type="protein sequence ID" value="QPZ37478.1"/>
    <property type="molecule type" value="Genomic_DNA"/>
</dbReference>
<evidence type="ECO:0000256" key="2">
    <source>
        <dbReference type="ARBA" id="ARBA00022679"/>
    </source>
</evidence>
<evidence type="ECO:0000259" key="4">
    <source>
        <dbReference type="Pfam" id="PF13439"/>
    </source>
</evidence>
<accession>A0ABX6YFB9</accession>
<dbReference type="Pfam" id="PF13439">
    <property type="entry name" value="Glyco_transf_4"/>
    <property type="match status" value="1"/>
</dbReference>
<name>A0ABX6YFB9_9MICO</name>
<dbReference type="Proteomes" id="UP000662814">
    <property type="component" value="Chromosome"/>
</dbReference>
<proteinExistence type="predicted"/>
<reference evidence="5 6" key="1">
    <citation type="submission" date="2020-12" db="EMBL/GenBank/DDBJ databases">
        <title>Microbacterium sp. HY060.</title>
        <authorList>
            <person name="Zhou J."/>
        </authorList>
    </citation>
    <scope>NUCLEOTIDE SEQUENCE [LARGE SCALE GENOMIC DNA]</scope>
    <source>
        <strain evidence="5 6">HY60</strain>
    </source>
</reference>
<sequence length="390" mass="43857">MTRVLHVSDYETGGGAESVFQDTIASSRALGHRVETLTANGRRNALSYVWSWKSYNRMQQVLRQFKPDIVHLHNYYHALSPSILQALRQHRKSHGVKVVYTAHDYHLVSPNSGLQIFRHDKPRNVTPSSPVLRNLWRFDSRSPLYSALKVTQWLIAYKFLRLDHVLDLIVAPSEFMRSVLEEFQVPTGVTVIRNPVPSSDAALQDRQTTQSSDPHLNSVTYFGRIEPEKGVLDALRILLENGIGVDVFGAGSDTNKVMELCETYASSCRYFGPVKRSELFARLSSYNVLIYPSQWLENAPLAIIEGALHGLRIVAPNIGGCAEMARLTSGYNLYDPESAGSLLRAVSAALEQTEENQVLDPDRFLLSTYRHDLSETYSIVQSAGTHRDVR</sequence>
<dbReference type="Gene3D" id="3.40.50.2000">
    <property type="entry name" value="Glycogen Phosphorylase B"/>
    <property type="match status" value="2"/>
</dbReference>
<keyword evidence="6" id="KW-1185">Reference proteome</keyword>
<keyword evidence="2" id="KW-0808">Transferase</keyword>
<dbReference type="PANTHER" id="PTHR45947">
    <property type="entry name" value="SULFOQUINOVOSYL TRANSFERASE SQD2"/>
    <property type="match status" value="1"/>
</dbReference>
<gene>
    <name evidence="5" type="ORF">HCR76_11600</name>
</gene>
<evidence type="ECO:0000256" key="1">
    <source>
        <dbReference type="ARBA" id="ARBA00022676"/>
    </source>
</evidence>
<dbReference type="Pfam" id="PF00534">
    <property type="entry name" value="Glycos_transf_1"/>
    <property type="match status" value="1"/>
</dbReference>
<feature type="domain" description="Glycosyl transferase family 1" evidence="3">
    <location>
        <begin position="217"/>
        <end position="357"/>
    </location>
</feature>
<protein>
    <submittedName>
        <fullName evidence="5">Glycosyltransferase</fullName>
    </submittedName>
</protein>
<dbReference type="RefSeq" id="WP_166990468.1">
    <property type="nucleotide sequence ID" value="NZ_CP061169.1"/>
</dbReference>
<keyword evidence="1" id="KW-0328">Glycosyltransferase</keyword>
<dbReference type="PANTHER" id="PTHR45947:SF13">
    <property type="entry name" value="TRANSFERASE"/>
    <property type="match status" value="1"/>
</dbReference>